<dbReference type="PROSITE" id="PS00893">
    <property type="entry name" value="NUDIX_BOX"/>
    <property type="match status" value="1"/>
</dbReference>
<dbReference type="RefSeq" id="WP_013558908.1">
    <property type="nucleotide sequence ID" value="NC_014960.1"/>
</dbReference>
<dbReference type="SUPFAM" id="SSF55811">
    <property type="entry name" value="Nudix"/>
    <property type="match status" value="1"/>
</dbReference>
<evidence type="ECO:0000313" key="4">
    <source>
        <dbReference type="EMBL" id="BAJ62512.1"/>
    </source>
</evidence>
<dbReference type="InterPro" id="IPR000086">
    <property type="entry name" value="NUDIX_hydrolase_dom"/>
</dbReference>
<dbReference type="EMBL" id="AP012029">
    <property type="protein sequence ID" value="BAJ62512.1"/>
    <property type="molecule type" value="Genomic_DNA"/>
</dbReference>
<feature type="domain" description="Nudix hydrolase" evidence="3">
    <location>
        <begin position="38"/>
        <end position="171"/>
    </location>
</feature>
<dbReference type="HOGENOM" id="CLU_062658_5_2_0"/>
<dbReference type="EC" id="3.6.1.13" evidence="4"/>
<reference evidence="4 5" key="1">
    <citation type="submission" date="2010-12" db="EMBL/GenBank/DDBJ databases">
        <title>Whole genome sequence of Anaerolinea thermophila UNI-1.</title>
        <authorList>
            <person name="Narita-Yamada S."/>
            <person name="Kishi E."/>
            <person name="Watanabe Y."/>
            <person name="Takasaki K."/>
            <person name="Ankai A."/>
            <person name="Oguchi A."/>
            <person name="Fukui S."/>
            <person name="Takahashi M."/>
            <person name="Yashiro I."/>
            <person name="Hosoyama A."/>
            <person name="Sekiguchi Y."/>
            <person name="Hanada S."/>
            <person name="Fujita N."/>
        </authorList>
    </citation>
    <scope>NUCLEOTIDE SEQUENCE [LARGE SCALE GENOMIC DNA]</scope>
    <source>
        <strain evidence="5">DSM 14523 / JCM 11388 / NBRC 100420 / UNI-1</strain>
    </source>
</reference>
<evidence type="ECO:0000313" key="5">
    <source>
        <dbReference type="Proteomes" id="UP000008922"/>
    </source>
</evidence>
<proteinExistence type="predicted"/>
<protein>
    <submittedName>
        <fullName evidence="4">ADP-ribose pyrophosphatase</fullName>
        <ecNumber evidence="4">3.6.1.13</ecNumber>
    </submittedName>
</protein>
<dbReference type="InterPro" id="IPR020084">
    <property type="entry name" value="NUDIX_hydrolase_CS"/>
</dbReference>
<name>E8N0W7_ANATU</name>
<dbReference type="KEGG" id="atm:ANT_04780"/>
<dbReference type="FunCoup" id="E8N0W7">
    <property type="interactions" value="301"/>
</dbReference>
<evidence type="ECO:0000256" key="2">
    <source>
        <dbReference type="ARBA" id="ARBA00022801"/>
    </source>
</evidence>
<keyword evidence="5" id="KW-1185">Reference proteome</keyword>
<dbReference type="Gene3D" id="3.90.79.10">
    <property type="entry name" value="Nucleoside Triphosphate Pyrophosphohydrolase"/>
    <property type="match status" value="1"/>
</dbReference>
<dbReference type="AlphaFoldDB" id="E8N0W7"/>
<keyword evidence="2 4" id="KW-0378">Hydrolase</keyword>
<dbReference type="GO" id="GO:0006753">
    <property type="term" value="P:nucleoside phosphate metabolic process"/>
    <property type="evidence" value="ECO:0007669"/>
    <property type="project" value="TreeGrafter"/>
</dbReference>
<dbReference type="PANTHER" id="PTHR11839">
    <property type="entry name" value="UDP/ADP-SUGAR PYROPHOSPHATASE"/>
    <property type="match status" value="1"/>
</dbReference>
<dbReference type="GO" id="GO:0019693">
    <property type="term" value="P:ribose phosphate metabolic process"/>
    <property type="evidence" value="ECO:0007669"/>
    <property type="project" value="TreeGrafter"/>
</dbReference>
<dbReference type="PANTHER" id="PTHR11839:SF18">
    <property type="entry name" value="NUDIX HYDROLASE DOMAIN-CONTAINING PROTEIN"/>
    <property type="match status" value="1"/>
</dbReference>
<dbReference type="InParanoid" id="E8N0W7"/>
<dbReference type="Proteomes" id="UP000008922">
    <property type="component" value="Chromosome"/>
</dbReference>
<dbReference type="InterPro" id="IPR015797">
    <property type="entry name" value="NUDIX_hydrolase-like_dom_sf"/>
</dbReference>
<dbReference type="STRING" id="926569.ANT_04780"/>
<sequence>MAFERLNRTILHTGRVFTVAQHTLRLPNGKSQTYDLVEHEGAVTILPLDEAGNIWFVRQYRLGAERSLLELPAGVLHAGEDPLEGAAREVREEIGMAARTLKRLGGFFMAPGYSTEYMHVFLATGLTPAPLPQDEDEFIERVSLPFQEALAMAQRGELEDGKTLVALFLALPELTGEHFE</sequence>
<organism evidence="4 5">
    <name type="scientific">Anaerolinea thermophila (strain DSM 14523 / JCM 11388 / NBRC 100420 / UNI-1)</name>
    <dbReference type="NCBI Taxonomy" id="926569"/>
    <lineage>
        <taxon>Bacteria</taxon>
        <taxon>Bacillati</taxon>
        <taxon>Chloroflexota</taxon>
        <taxon>Anaerolineae</taxon>
        <taxon>Anaerolineales</taxon>
        <taxon>Anaerolineaceae</taxon>
        <taxon>Anaerolinea</taxon>
    </lineage>
</organism>
<dbReference type="Pfam" id="PF00293">
    <property type="entry name" value="NUDIX"/>
    <property type="match status" value="1"/>
</dbReference>
<dbReference type="PROSITE" id="PS51462">
    <property type="entry name" value="NUDIX"/>
    <property type="match status" value="1"/>
</dbReference>
<dbReference type="CDD" id="cd03424">
    <property type="entry name" value="NUDIX_ADPRase_Nudt5_UGPPase_Nudt14"/>
    <property type="match status" value="1"/>
</dbReference>
<dbReference type="GO" id="GO:0047631">
    <property type="term" value="F:ADP-ribose diphosphatase activity"/>
    <property type="evidence" value="ECO:0007669"/>
    <property type="project" value="UniProtKB-EC"/>
</dbReference>
<accession>E8N0W7</accession>
<comment type="cofactor">
    <cofactor evidence="1">
        <name>Mg(2+)</name>
        <dbReference type="ChEBI" id="CHEBI:18420"/>
    </cofactor>
</comment>
<gene>
    <name evidence="4" type="ordered locus">ANT_04780</name>
</gene>
<evidence type="ECO:0000259" key="3">
    <source>
        <dbReference type="PROSITE" id="PS51462"/>
    </source>
</evidence>
<evidence type="ECO:0000256" key="1">
    <source>
        <dbReference type="ARBA" id="ARBA00001946"/>
    </source>
</evidence>
<dbReference type="eggNOG" id="COG0494">
    <property type="taxonomic scope" value="Bacteria"/>
</dbReference>